<organism evidence="3 4">
    <name type="scientific">Streptomyces fagopyri</name>
    <dbReference type="NCBI Taxonomy" id="2662397"/>
    <lineage>
        <taxon>Bacteria</taxon>
        <taxon>Bacillati</taxon>
        <taxon>Actinomycetota</taxon>
        <taxon>Actinomycetes</taxon>
        <taxon>Kitasatosporales</taxon>
        <taxon>Streptomycetaceae</taxon>
        <taxon>Streptomyces</taxon>
    </lineage>
</organism>
<keyword evidence="2" id="KW-0472">Membrane</keyword>
<dbReference type="AlphaFoldDB" id="A0A5Q0LGF5"/>
<feature type="region of interest" description="Disordered" evidence="1">
    <location>
        <begin position="70"/>
        <end position="115"/>
    </location>
</feature>
<feature type="transmembrane region" description="Helical" evidence="2">
    <location>
        <begin position="51"/>
        <end position="68"/>
    </location>
</feature>
<keyword evidence="2" id="KW-1133">Transmembrane helix</keyword>
<feature type="compositionally biased region" description="Gly residues" evidence="1">
    <location>
        <begin position="78"/>
        <end position="88"/>
    </location>
</feature>
<reference evidence="3 4" key="1">
    <citation type="submission" date="2019-10" db="EMBL/GenBank/DDBJ databases">
        <title>A novel species.</title>
        <authorList>
            <person name="Gao J."/>
        </authorList>
    </citation>
    <scope>NUCLEOTIDE SEQUENCE [LARGE SCALE GENOMIC DNA]</scope>
    <source>
        <strain evidence="3 4">QMT-28</strain>
    </source>
</reference>
<gene>
    <name evidence="3" type="ORF">GFH48_21795</name>
</gene>
<dbReference type="Proteomes" id="UP000326179">
    <property type="component" value="Chromosome"/>
</dbReference>
<evidence type="ECO:0000313" key="4">
    <source>
        <dbReference type="Proteomes" id="UP000326179"/>
    </source>
</evidence>
<dbReference type="RefSeq" id="WP_153289802.1">
    <property type="nucleotide sequence ID" value="NZ_CP045643.1"/>
</dbReference>
<dbReference type="EMBL" id="CP045643">
    <property type="protein sequence ID" value="QFZ75539.1"/>
    <property type="molecule type" value="Genomic_DNA"/>
</dbReference>
<proteinExistence type="predicted"/>
<accession>A0A5Q0LGF5</accession>
<evidence type="ECO:0000256" key="1">
    <source>
        <dbReference type="SAM" id="MobiDB-lite"/>
    </source>
</evidence>
<keyword evidence="4" id="KW-1185">Reference proteome</keyword>
<sequence>MSLGDEPGYGDSSRGDDGRYGGTGQTRTRLPDRPGDVYGGARRGRSSSRSLITVVGVVVLLIAAIAFANRGGDDSSSSGGGGGNGGAKSGTSPTAASGERPVDSKTNGIPAGYSHNVQGAQSAGANYAAALGSDGMFNTGKRHAIVQAVAAPSALDGLQSGFDADYSASLLKKIGLETDGSAPTGSTFVNRTLPVGTKVTSSSDTAATVEVWCNSLFGLTGENSTNPVTSGWFTVTMKLTWNGDWKVLQTSQKTGPTPVNGDNAVSGADEIGKAVEEFGGFTYAR</sequence>
<evidence type="ECO:0000256" key="2">
    <source>
        <dbReference type="SAM" id="Phobius"/>
    </source>
</evidence>
<dbReference type="KEGG" id="sfy:GFH48_21795"/>
<name>A0A5Q0LGF5_9ACTN</name>
<protein>
    <submittedName>
        <fullName evidence="3">Uncharacterized protein</fullName>
    </submittedName>
</protein>
<keyword evidence="2" id="KW-0812">Transmembrane</keyword>
<evidence type="ECO:0000313" key="3">
    <source>
        <dbReference type="EMBL" id="QFZ75539.1"/>
    </source>
</evidence>
<feature type="region of interest" description="Disordered" evidence="1">
    <location>
        <begin position="1"/>
        <end position="45"/>
    </location>
</feature>